<keyword evidence="2" id="KW-1133">Transmembrane helix</keyword>
<protein>
    <submittedName>
        <fullName evidence="3">Uncharacterized protein</fullName>
    </submittedName>
</protein>
<proteinExistence type="predicted"/>
<comment type="caution">
    <text evidence="3">The sequence shown here is derived from an EMBL/GenBank/DDBJ whole genome shotgun (WGS) entry which is preliminary data.</text>
</comment>
<reference evidence="3" key="1">
    <citation type="submission" date="2022-08" db="EMBL/GenBank/DDBJ databases">
        <title>Draft genome sequencing of Roseisolibacter agri AW1220.</title>
        <authorList>
            <person name="Tobiishi Y."/>
            <person name="Tonouchi A."/>
        </authorList>
    </citation>
    <scope>NUCLEOTIDE SEQUENCE</scope>
    <source>
        <strain evidence="3">AW1220</strain>
    </source>
</reference>
<accession>A0AA37QA74</accession>
<dbReference type="Proteomes" id="UP001161325">
    <property type="component" value="Unassembled WGS sequence"/>
</dbReference>
<evidence type="ECO:0000256" key="2">
    <source>
        <dbReference type="SAM" id="Phobius"/>
    </source>
</evidence>
<feature type="transmembrane region" description="Helical" evidence="2">
    <location>
        <begin position="88"/>
        <end position="108"/>
    </location>
</feature>
<sequence>MDVRAPHGPPSDPVSDPETLARHYAAAPDEELREARRLGPEAFRPEAWRVIQSELGRRQLRRVRERSPAVARPRGASRSAPEQGWTPGLLVGLAVAVLAVAGTLRLMIRGPVYGGRGSAQLLVLLFFIVWFGTALIVDWRRWWPGRR</sequence>
<evidence type="ECO:0000313" key="3">
    <source>
        <dbReference type="EMBL" id="GLC25936.1"/>
    </source>
</evidence>
<evidence type="ECO:0000313" key="4">
    <source>
        <dbReference type="Proteomes" id="UP001161325"/>
    </source>
</evidence>
<name>A0AA37QA74_9BACT</name>
<keyword evidence="4" id="KW-1185">Reference proteome</keyword>
<gene>
    <name evidence="3" type="ORF">rosag_24490</name>
</gene>
<feature type="transmembrane region" description="Helical" evidence="2">
    <location>
        <begin position="120"/>
        <end position="139"/>
    </location>
</feature>
<dbReference type="AlphaFoldDB" id="A0AA37QA74"/>
<feature type="region of interest" description="Disordered" evidence="1">
    <location>
        <begin position="62"/>
        <end position="82"/>
    </location>
</feature>
<organism evidence="3 4">
    <name type="scientific">Roseisolibacter agri</name>
    <dbReference type="NCBI Taxonomy" id="2014610"/>
    <lineage>
        <taxon>Bacteria</taxon>
        <taxon>Pseudomonadati</taxon>
        <taxon>Gemmatimonadota</taxon>
        <taxon>Gemmatimonadia</taxon>
        <taxon>Gemmatimonadales</taxon>
        <taxon>Gemmatimonadaceae</taxon>
        <taxon>Roseisolibacter</taxon>
    </lineage>
</organism>
<keyword evidence="2" id="KW-0472">Membrane</keyword>
<evidence type="ECO:0000256" key="1">
    <source>
        <dbReference type="SAM" id="MobiDB-lite"/>
    </source>
</evidence>
<keyword evidence="2" id="KW-0812">Transmembrane</keyword>
<dbReference type="EMBL" id="BRXS01000003">
    <property type="protein sequence ID" value="GLC25936.1"/>
    <property type="molecule type" value="Genomic_DNA"/>
</dbReference>